<evidence type="ECO:0000313" key="2">
    <source>
        <dbReference type="Proteomes" id="UP000037751"/>
    </source>
</evidence>
<dbReference type="SUPFAM" id="SSF53254">
    <property type="entry name" value="Phosphoglycerate mutase-like"/>
    <property type="match status" value="1"/>
</dbReference>
<dbReference type="InterPro" id="IPR029033">
    <property type="entry name" value="His_PPase_superfam"/>
</dbReference>
<dbReference type="CDD" id="cd07067">
    <property type="entry name" value="HP_PGM_like"/>
    <property type="match status" value="1"/>
</dbReference>
<dbReference type="InterPro" id="IPR013078">
    <property type="entry name" value="His_Pase_superF_clade-1"/>
</dbReference>
<gene>
    <name evidence="1" type="ORF">Malapachy_3048</name>
</gene>
<dbReference type="STRING" id="77020.A0A0M8MX04"/>
<name>A0A0M8MX04_9BASI</name>
<dbReference type="VEuPathDB" id="FungiDB:Malapachy_3048"/>
<accession>A0A0M8MX04</accession>
<dbReference type="PANTHER" id="PTHR16469">
    <property type="entry name" value="UBIQUITIN-ASSOCIATED AND SH3 DOMAIN-CONTAINING BA-RELATED"/>
    <property type="match status" value="1"/>
</dbReference>
<dbReference type="Proteomes" id="UP000037751">
    <property type="component" value="Unassembled WGS sequence"/>
</dbReference>
<sequence>MTCLGCPMLTTLYVARHAHRMNANHFGGGNVIPRDPPLTARGEEQTGELSSFFASLPAEEQPQWIVCSPYTRCLRTAMPVAECLHIPVGVEPGLAEWFAPAFPQDTGVHPSPRTGEHVVDEFPTISLAWTPLLYPDPHGETIPALHERMREVMRRIEKRCAAWGIERVLLVSHAASIIALGRMIQTIASYEDVREMPIRAGTASVSKYTRAGNVWHQEYNGATSFLLHGEERAWDFSFVPDNNTEPGMGPDWHDPFTPSDDSLVFRAKL</sequence>
<reference evidence="1 2" key="1">
    <citation type="submission" date="2015-07" db="EMBL/GenBank/DDBJ databases">
        <title>Draft Genome Sequence of Malassezia furfur CBS1878 and Malassezia pachydermatis CBS1879.</title>
        <authorList>
            <person name="Triana S."/>
            <person name="Ohm R."/>
            <person name="Gonzalez A."/>
            <person name="DeCock H."/>
            <person name="Restrepo S."/>
            <person name="Celis A."/>
        </authorList>
    </citation>
    <scope>NUCLEOTIDE SEQUENCE [LARGE SCALE GENOMIC DNA]</scope>
    <source>
        <strain evidence="1 2">CBS 1879</strain>
    </source>
</reference>
<dbReference type="PANTHER" id="PTHR16469:SF51">
    <property type="entry name" value="TRANSCRIPTION FACTOR TAU 55 KDA SUBUNIT"/>
    <property type="match status" value="1"/>
</dbReference>
<dbReference type="RefSeq" id="XP_017993616.1">
    <property type="nucleotide sequence ID" value="XM_018137527.1"/>
</dbReference>
<dbReference type="InterPro" id="IPR051710">
    <property type="entry name" value="Phosphatase_SH3-domain"/>
</dbReference>
<comment type="caution">
    <text evidence="1">The sequence shown here is derived from an EMBL/GenBank/DDBJ whole genome shotgun (WGS) entry which is preliminary data.</text>
</comment>
<proteinExistence type="predicted"/>
<dbReference type="OrthoDB" id="414418at2759"/>
<keyword evidence="2" id="KW-1185">Reference proteome</keyword>
<dbReference type="Pfam" id="PF00300">
    <property type="entry name" value="His_Phos_1"/>
    <property type="match status" value="1"/>
</dbReference>
<evidence type="ECO:0008006" key="3">
    <source>
        <dbReference type="Google" id="ProtNLM"/>
    </source>
</evidence>
<organism evidence="1 2">
    <name type="scientific">Malassezia pachydermatis</name>
    <dbReference type="NCBI Taxonomy" id="77020"/>
    <lineage>
        <taxon>Eukaryota</taxon>
        <taxon>Fungi</taxon>
        <taxon>Dikarya</taxon>
        <taxon>Basidiomycota</taxon>
        <taxon>Ustilaginomycotina</taxon>
        <taxon>Malasseziomycetes</taxon>
        <taxon>Malasseziales</taxon>
        <taxon>Malasseziaceae</taxon>
        <taxon>Malassezia</taxon>
    </lineage>
</organism>
<dbReference type="EMBL" id="LGAV01000001">
    <property type="protein sequence ID" value="KOS15984.1"/>
    <property type="molecule type" value="Genomic_DNA"/>
</dbReference>
<evidence type="ECO:0000313" key="1">
    <source>
        <dbReference type="EMBL" id="KOS15984.1"/>
    </source>
</evidence>
<dbReference type="SMART" id="SM00855">
    <property type="entry name" value="PGAM"/>
    <property type="match status" value="1"/>
</dbReference>
<dbReference type="AlphaFoldDB" id="A0A0M8MX04"/>
<protein>
    <recommendedName>
        <fullName evidence="3">Phosphoglycerate mutase-like protein</fullName>
    </recommendedName>
</protein>
<dbReference type="Gene3D" id="3.40.50.1240">
    <property type="entry name" value="Phosphoglycerate mutase-like"/>
    <property type="match status" value="1"/>
</dbReference>
<dbReference type="GeneID" id="28729403"/>